<dbReference type="STRING" id="1576369.SAMN05421753_101229"/>
<dbReference type="SUPFAM" id="SSF88946">
    <property type="entry name" value="Sigma2 domain of RNA polymerase sigma factors"/>
    <property type="match status" value="1"/>
</dbReference>
<dbReference type="PANTHER" id="PTHR43133:SF51">
    <property type="entry name" value="RNA POLYMERASE SIGMA FACTOR"/>
    <property type="match status" value="1"/>
</dbReference>
<dbReference type="SUPFAM" id="SSF88659">
    <property type="entry name" value="Sigma3 and sigma4 domains of RNA polymerase sigma factors"/>
    <property type="match status" value="1"/>
</dbReference>
<sequence length="204" mass="23367">MRPSCPHDDPSALPGAQSDHAFPLAESEGSEFGESERGEEFIRLLTKSYPSIYAYTRTLISNAADAEDCMQDAILQLWRKFDEFDREGSFSRWARGFVRRIVKNHHRKLRPRYLALDDDLIDRLAAVQGGVHELLELRRQQLSECLDKLPPADRALIGGYYKHGESVTELSKQIGRTPAAIYQALRRARLVLFRCVDRHLGRDE</sequence>
<dbReference type="OrthoDB" id="6383365at2"/>
<proteinExistence type="inferred from homology"/>
<dbReference type="GO" id="GO:0006352">
    <property type="term" value="P:DNA-templated transcription initiation"/>
    <property type="evidence" value="ECO:0007669"/>
    <property type="project" value="InterPro"/>
</dbReference>
<reference evidence="8" key="1">
    <citation type="submission" date="2016-10" db="EMBL/GenBank/DDBJ databases">
        <authorList>
            <person name="Varghese N."/>
            <person name="Submissions S."/>
        </authorList>
    </citation>
    <scope>NUCLEOTIDE SEQUENCE [LARGE SCALE GENOMIC DNA]</scope>
    <source>
        <strain evidence="8">DSM 26348</strain>
    </source>
</reference>
<evidence type="ECO:0000313" key="8">
    <source>
        <dbReference type="Proteomes" id="UP000199518"/>
    </source>
</evidence>
<organism evidence="7 8">
    <name type="scientific">Planctomicrobium piriforme</name>
    <dbReference type="NCBI Taxonomy" id="1576369"/>
    <lineage>
        <taxon>Bacteria</taxon>
        <taxon>Pseudomonadati</taxon>
        <taxon>Planctomycetota</taxon>
        <taxon>Planctomycetia</taxon>
        <taxon>Planctomycetales</taxon>
        <taxon>Planctomycetaceae</taxon>
        <taxon>Planctomicrobium</taxon>
    </lineage>
</organism>
<dbReference type="Gene3D" id="1.10.10.10">
    <property type="entry name" value="Winged helix-like DNA-binding domain superfamily/Winged helix DNA-binding domain"/>
    <property type="match status" value="1"/>
</dbReference>
<dbReference type="Proteomes" id="UP000199518">
    <property type="component" value="Unassembled WGS sequence"/>
</dbReference>
<dbReference type="GO" id="GO:0016987">
    <property type="term" value="F:sigma factor activity"/>
    <property type="evidence" value="ECO:0007669"/>
    <property type="project" value="UniProtKB-KW"/>
</dbReference>
<keyword evidence="4" id="KW-0804">Transcription</keyword>
<evidence type="ECO:0000259" key="5">
    <source>
        <dbReference type="Pfam" id="PF04542"/>
    </source>
</evidence>
<dbReference type="EMBL" id="FOQD01000001">
    <property type="protein sequence ID" value="SFH57166.1"/>
    <property type="molecule type" value="Genomic_DNA"/>
</dbReference>
<keyword evidence="3" id="KW-0731">Sigma factor</keyword>
<dbReference type="InterPro" id="IPR013325">
    <property type="entry name" value="RNA_pol_sigma_r2"/>
</dbReference>
<keyword evidence="8" id="KW-1185">Reference proteome</keyword>
<dbReference type="Gene3D" id="1.10.1740.10">
    <property type="match status" value="1"/>
</dbReference>
<keyword evidence="2" id="KW-0805">Transcription regulation</keyword>
<dbReference type="InterPro" id="IPR013249">
    <property type="entry name" value="RNA_pol_sigma70_r4_t2"/>
</dbReference>
<evidence type="ECO:0000256" key="2">
    <source>
        <dbReference type="ARBA" id="ARBA00023015"/>
    </source>
</evidence>
<evidence type="ECO:0000313" key="7">
    <source>
        <dbReference type="EMBL" id="SFH57166.1"/>
    </source>
</evidence>
<dbReference type="InterPro" id="IPR014284">
    <property type="entry name" value="RNA_pol_sigma-70_dom"/>
</dbReference>
<dbReference type="RefSeq" id="WP_092047157.1">
    <property type="nucleotide sequence ID" value="NZ_FOQD01000001.1"/>
</dbReference>
<dbReference type="PANTHER" id="PTHR43133">
    <property type="entry name" value="RNA POLYMERASE ECF-TYPE SIGMA FACTO"/>
    <property type="match status" value="1"/>
</dbReference>
<dbReference type="AlphaFoldDB" id="A0A1I3B4Z9"/>
<dbReference type="GO" id="GO:0003677">
    <property type="term" value="F:DNA binding"/>
    <property type="evidence" value="ECO:0007669"/>
    <property type="project" value="InterPro"/>
</dbReference>
<accession>A0A1I3B4Z9</accession>
<dbReference type="InterPro" id="IPR013324">
    <property type="entry name" value="RNA_pol_sigma_r3/r4-like"/>
</dbReference>
<dbReference type="Pfam" id="PF04542">
    <property type="entry name" value="Sigma70_r2"/>
    <property type="match status" value="1"/>
</dbReference>
<name>A0A1I3B4Z9_9PLAN</name>
<dbReference type="InterPro" id="IPR014331">
    <property type="entry name" value="RNA_pol_sigma70_ECF_RHOBA"/>
</dbReference>
<dbReference type="Pfam" id="PF08281">
    <property type="entry name" value="Sigma70_r4_2"/>
    <property type="match status" value="1"/>
</dbReference>
<dbReference type="InterPro" id="IPR039425">
    <property type="entry name" value="RNA_pol_sigma-70-like"/>
</dbReference>
<evidence type="ECO:0000259" key="6">
    <source>
        <dbReference type="Pfam" id="PF08281"/>
    </source>
</evidence>
<comment type="similarity">
    <text evidence="1">Belongs to the sigma-70 factor family. ECF subfamily.</text>
</comment>
<evidence type="ECO:0000256" key="3">
    <source>
        <dbReference type="ARBA" id="ARBA00023082"/>
    </source>
</evidence>
<feature type="domain" description="RNA polymerase sigma factor 70 region 4 type 2" evidence="6">
    <location>
        <begin position="139"/>
        <end position="190"/>
    </location>
</feature>
<dbReference type="InterPro" id="IPR036388">
    <property type="entry name" value="WH-like_DNA-bd_sf"/>
</dbReference>
<evidence type="ECO:0000256" key="1">
    <source>
        <dbReference type="ARBA" id="ARBA00010641"/>
    </source>
</evidence>
<feature type="domain" description="RNA polymerase sigma-70 region 2" evidence="5">
    <location>
        <begin position="46"/>
        <end position="110"/>
    </location>
</feature>
<dbReference type="NCBIfam" id="TIGR02937">
    <property type="entry name" value="sigma70-ECF"/>
    <property type="match status" value="1"/>
</dbReference>
<evidence type="ECO:0000256" key="4">
    <source>
        <dbReference type="ARBA" id="ARBA00023163"/>
    </source>
</evidence>
<dbReference type="InterPro" id="IPR007627">
    <property type="entry name" value="RNA_pol_sigma70_r2"/>
</dbReference>
<dbReference type="NCBIfam" id="TIGR02989">
    <property type="entry name" value="Sig-70_gvs1"/>
    <property type="match status" value="1"/>
</dbReference>
<gene>
    <name evidence="7" type="ORF">SAMN05421753_101229</name>
</gene>
<protein>
    <submittedName>
        <fullName evidence="7">RNA polymerase sigma-70 factor, ECF subfamily</fullName>
    </submittedName>
</protein>